<evidence type="ECO:0000313" key="8">
    <source>
        <dbReference type="EMBL" id="RTX74909.1"/>
    </source>
</evidence>
<keyword evidence="11" id="KW-1185">Reference proteome</keyword>
<name>A0A1X0TXR3_MAMSC</name>
<evidence type="ECO:0000256" key="1">
    <source>
        <dbReference type="ARBA" id="ARBA00022490"/>
    </source>
</evidence>
<dbReference type="GO" id="GO:0005737">
    <property type="term" value="C:cytoplasm"/>
    <property type="evidence" value="ECO:0007669"/>
    <property type="project" value="UniProtKB-SubCell"/>
</dbReference>
<dbReference type="Proteomes" id="UP001204068">
    <property type="component" value="Unassembled WGS sequence"/>
</dbReference>
<dbReference type="CDD" id="cd22533">
    <property type="entry name" value="KH-II_YlqC-like"/>
    <property type="match status" value="1"/>
</dbReference>
<reference evidence="8 10" key="3">
    <citation type="submission" date="2018-10" db="EMBL/GenBank/DDBJ databases">
        <title>A collection Staphylococci species genome sequencing.</title>
        <authorList>
            <person name="Cole K."/>
        </authorList>
    </citation>
    <scope>NUCLEOTIDE SEQUENCE [LARGE SCALE GENOMIC DNA]</scope>
    <source>
        <strain evidence="8">CCUG 37923</strain>
        <strain evidence="10">NCTC 12218</strain>
    </source>
</reference>
<dbReference type="eggNOG" id="COG1837">
    <property type="taxonomic scope" value="Bacteria"/>
</dbReference>
<dbReference type="AlphaFoldDB" id="A0A1X0TXR3"/>
<reference evidence="7" key="4">
    <citation type="submission" date="2021-02" db="EMBL/GenBank/DDBJ databases">
        <title>cfr and optrA-positive Staphylococcus spp.</title>
        <authorList>
            <person name="Chen L."/>
        </authorList>
    </citation>
    <scope>NUCLEOTIDE SEQUENCE</scope>
    <source>
        <strain evidence="7">GDQ20D70P</strain>
    </source>
</reference>
<gene>
    <name evidence="3" type="primary">khpA</name>
    <name evidence="8" type="ORF">CD117_01650</name>
    <name evidence="4" type="ORF">CEP64_07310</name>
    <name evidence="7" type="ORF">JRU67_09035</name>
    <name evidence="5" type="ORF">NQ032_10745</name>
    <name evidence="6" type="ORF">OWO77_02505</name>
</gene>
<dbReference type="Proteomes" id="UP001176210">
    <property type="component" value="Unassembled WGS sequence"/>
</dbReference>
<dbReference type="EMBL" id="JANILD010000005">
    <property type="protein sequence ID" value="MCQ9304076.1"/>
    <property type="molecule type" value="Genomic_DNA"/>
</dbReference>
<evidence type="ECO:0000256" key="3">
    <source>
        <dbReference type="HAMAP-Rule" id="MF_00088"/>
    </source>
</evidence>
<evidence type="ECO:0000313" key="9">
    <source>
        <dbReference type="Proteomes" id="UP000197058"/>
    </source>
</evidence>
<dbReference type="GO" id="GO:0008360">
    <property type="term" value="P:regulation of cell shape"/>
    <property type="evidence" value="ECO:0007669"/>
    <property type="project" value="UniProtKB-KW"/>
</dbReference>
<dbReference type="Proteomes" id="UP000197058">
    <property type="component" value="Chromosome"/>
</dbReference>
<comment type="similarity">
    <text evidence="3">Belongs to the KhpA RNA-binding protein family.</text>
</comment>
<proteinExistence type="inferred from homology"/>
<dbReference type="HAMAP" id="MF_00088">
    <property type="entry name" value="KhpA"/>
    <property type="match status" value="1"/>
</dbReference>
<dbReference type="Proteomes" id="UP000640299">
    <property type="component" value="Chromosome"/>
</dbReference>
<dbReference type="PROSITE" id="PS50084">
    <property type="entry name" value="KH_TYPE_1"/>
    <property type="match status" value="1"/>
</dbReference>
<dbReference type="InterPro" id="IPR015946">
    <property type="entry name" value="KH_dom-like_a/b"/>
</dbReference>
<dbReference type="PANTHER" id="PTHR34654:SF1">
    <property type="entry name" value="RNA-BINDING PROTEIN KHPA"/>
    <property type="match status" value="1"/>
</dbReference>
<evidence type="ECO:0000313" key="7">
    <source>
        <dbReference type="EMBL" id="QRN90207.1"/>
    </source>
</evidence>
<dbReference type="InterPro" id="IPR009019">
    <property type="entry name" value="KH_sf_prok-type"/>
</dbReference>
<sequence>MEKLIQTIIVPLVDYPENINISKDEQDSSITFNIDVHEEDIGRIIGKKGRMIKAIRTIVSGSMNEQGKKVFVEVN</sequence>
<reference evidence="4" key="2">
    <citation type="submission" date="2017-12" db="EMBL/GenBank/DDBJ databases">
        <title>FDA dAtabase for Regulatory Grade micrObial Sequences (FDA-ARGOS): Supporting development and validation of Infectious Disease Dx tests.</title>
        <authorList>
            <person name="Campos J."/>
            <person name="Goldberg B."/>
            <person name="Tallon L."/>
            <person name="Sadzewicz L."/>
            <person name="Sengamalay N."/>
            <person name="Ott S."/>
            <person name="Godinez A."/>
            <person name="Nagaraj S."/>
            <person name="Vavikolanu K."/>
            <person name="Vyas G."/>
            <person name="Nadendla S."/>
            <person name="Aluvathingal J."/>
            <person name="Geyer C."/>
            <person name="Nandy P."/>
            <person name="Hobson J."/>
            <person name="Sichtig H."/>
        </authorList>
    </citation>
    <scope>NUCLEOTIDE SEQUENCE</scope>
    <source>
        <strain evidence="4">FDAARGOS_285</strain>
    </source>
</reference>
<dbReference type="EMBL" id="RXWV01000010">
    <property type="protein sequence ID" value="RTX74909.1"/>
    <property type="molecule type" value="Genomic_DNA"/>
</dbReference>
<dbReference type="PANTHER" id="PTHR34654">
    <property type="entry name" value="UPF0109 PROTEIN SCO5592"/>
    <property type="match status" value="1"/>
</dbReference>
<dbReference type="GeneID" id="48593099"/>
<comment type="subunit">
    <text evidence="3">Forms a complex with KhpB.</text>
</comment>
<dbReference type="GO" id="GO:0009252">
    <property type="term" value="P:peptidoglycan biosynthetic process"/>
    <property type="evidence" value="ECO:0007669"/>
    <property type="project" value="UniProtKB-UniRule"/>
</dbReference>
<protein>
    <recommendedName>
        <fullName evidence="3">RNA-binding protein KhpA</fullName>
    </recommendedName>
    <alternativeName>
        <fullName evidence="3">KH-domain protein A</fullName>
    </alternativeName>
</protein>
<dbReference type="SUPFAM" id="SSF54814">
    <property type="entry name" value="Prokaryotic type KH domain (KH-domain type II)"/>
    <property type="match status" value="1"/>
</dbReference>
<reference evidence="5" key="5">
    <citation type="submission" date="2022-07" db="EMBL/GenBank/DDBJ databases">
        <title>Bacterial species isolated from the porcine tonsil microbiota.</title>
        <authorList>
            <person name="Oliveira I.M.F."/>
        </authorList>
    </citation>
    <scope>NUCLEOTIDE SEQUENCE</scope>
    <source>
        <strain evidence="5">8QC2O2</strain>
    </source>
</reference>
<keyword evidence="3" id="KW-0961">Cell wall biogenesis/degradation</keyword>
<dbReference type="Gene3D" id="3.30.300.20">
    <property type="match status" value="1"/>
</dbReference>
<dbReference type="Proteomes" id="UP000274792">
    <property type="component" value="Unassembled WGS sequence"/>
</dbReference>
<keyword evidence="3" id="KW-0143">Chaperone</keyword>
<dbReference type="Pfam" id="PF13083">
    <property type="entry name" value="KH_KhpA-B"/>
    <property type="match status" value="1"/>
</dbReference>
<dbReference type="InterPro" id="IPR020627">
    <property type="entry name" value="KhpA"/>
</dbReference>
<comment type="subcellular location">
    <subcellularLocation>
        <location evidence="3">Cytoplasm</location>
    </subcellularLocation>
</comment>
<evidence type="ECO:0000313" key="5">
    <source>
        <dbReference type="EMBL" id="MCQ9304076.1"/>
    </source>
</evidence>
<reference evidence="6" key="6">
    <citation type="submission" date="2022-09" db="EMBL/GenBank/DDBJ databases">
        <authorList>
            <person name="De Moura G.S."/>
            <person name="Carvalho E."/>
            <person name="Ramos Sanchez E.M."/>
            <person name="Sellera F.P."/>
            <person name="Marques M.F.S."/>
            <person name="Heinemann M.B."/>
            <person name="De Vliegher S."/>
            <person name="Souza F.N."/>
            <person name="Mota R.A."/>
        </authorList>
    </citation>
    <scope>NUCLEOTIDE SEQUENCE</scope>
    <source>
        <strain evidence="6">BR656</strain>
    </source>
</reference>
<dbReference type="KEGG" id="sscu:CEP64_07310"/>
<reference evidence="9" key="1">
    <citation type="submission" date="2017-06" db="EMBL/GenBank/DDBJ databases">
        <title>FDA dAtabase for Regulatory Grade micrObial Sequences (FDA-ARGOS): Supporting development and validation of Infectious Disease Dx tests.</title>
        <authorList>
            <person name="Goldberg B."/>
            <person name="Campos J."/>
            <person name="Tallon L."/>
            <person name="Sadzewicz L."/>
            <person name="Sengamalay N."/>
            <person name="Ott S."/>
            <person name="Godinez A."/>
            <person name="Nagaraj S."/>
            <person name="Vavikolanu K."/>
            <person name="Nadendla S."/>
            <person name="George J."/>
            <person name="Geyer C."/>
            <person name="Sichtig H."/>
        </authorList>
    </citation>
    <scope>NUCLEOTIDE SEQUENCE [LARGE SCALE GENOMIC DNA]</scope>
    <source>
        <strain evidence="9">FDAARGOS_285</strain>
    </source>
</reference>
<keyword evidence="2 3" id="KW-0694">RNA-binding</keyword>
<dbReference type="EMBL" id="CP069389">
    <property type="protein sequence ID" value="QRN90207.1"/>
    <property type="molecule type" value="Genomic_DNA"/>
</dbReference>
<evidence type="ECO:0000313" key="11">
    <source>
        <dbReference type="Proteomes" id="UP001176210"/>
    </source>
</evidence>
<keyword evidence="3" id="KW-0133">Cell shape</keyword>
<dbReference type="GO" id="GO:0071555">
    <property type="term" value="P:cell wall organization"/>
    <property type="evidence" value="ECO:0007669"/>
    <property type="project" value="UniProtKB-KW"/>
</dbReference>
<comment type="function">
    <text evidence="3">A probable RNA chaperone. Forms a complex with KhpB which binds to cellular RNA and controls its expression. Plays a role in peptidoglycan (PG) homeostasis and cell length regulation.</text>
</comment>
<evidence type="ECO:0000313" key="10">
    <source>
        <dbReference type="Proteomes" id="UP000274792"/>
    </source>
</evidence>
<dbReference type="RefSeq" id="WP_025905305.1">
    <property type="nucleotide sequence ID" value="NZ_CAJVGN010000001.1"/>
</dbReference>
<evidence type="ECO:0000313" key="6">
    <source>
        <dbReference type="EMBL" id="MDL0115834.1"/>
    </source>
</evidence>
<evidence type="ECO:0000256" key="2">
    <source>
        <dbReference type="ARBA" id="ARBA00022884"/>
    </source>
</evidence>
<dbReference type="EMBL" id="JAPNQM010000001">
    <property type="protein sequence ID" value="MDL0115834.1"/>
    <property type="molecule type" value="Genomic_DNA"/>
</dbReference>
<dbReference type="GO" id="GO:0003723">
    <property type="term" value="F:RNA binding"/>
    <property type="evidence" value="ECO:0007669"/>
    <property type="project" value="UniProtKB-UniRule"/>
</dbReference>
<reference evidence="6" key="7">
    <citation type="journal article" date="2023" name="Vet. Microbiol.">
        <title>Emergence of livestock-associated Mammaliicoccus sciuri ST71 co-harbouring mecA and mecC genes in Brazil.</title>
        <authorList>
            <person name="de Moura G.S."/>
            <person name="de Carvalho E."/>
            <person name="Ramos Sanchez E.M."/>
            <person name="Sellera F.P."/>
            <person name="Marques M.F.S."/>
            <person name="Heinemann M.B."/>
            <person name="De Vliegher S."/>
            <person name="Souza F.N."/>
            <person name="Mota R.A."/>
        </authorList>
    </citation>
    <scope>NUCLEOTIDE SEQUENCE</scope>
    <source>
        <strain evidence="6">BR656</strain>
    </source>
</reference>
<accession>A0A1X0TXR3</accession>
<evidence type="ECO:0000313" key="4">
    <source>
        <dbReference type="EMBL" id="ASE34397.1"/>
    </source>
</evidence>
<organism evidence="8 10">
    <name type="scientific">Mammaliicoccus sciuri</name>
    <name type="common">Staphylococcus sciuri</name>
    <dbReference type="NCBI Taxonomy" id="1296"/>
    <lineage>
        <taxon>Bacteria</taxon>
        <taxon>Bacillati</taxon>
        <taxon>Bacillota</taxon>
        <taxon>Bacilli</taxon>
        <taxon>Bacillales</taxon>
        <taxon>Staphylococcaceae</taxon>
        <taxon>Mammaliicoccus</taxon>
    </lineage>
</organism>
<keyword evidence="1 3" id="KW-0963">Cytoplasm</keyword>
<dbReference type="EMBL" id="CP022046">
    <property type="protein sequence ID" value="ASE34397.1"/>
    <property type="molecule type" value="Genomic_DNA"/>
</dbReference>
<accession>A0A657XIS9</accession>